<keyword evidence="8" id="KW-1185">Reference proteome</keyword>
<reference evidence="7" key="1">
    <citation type="submission" date="2022-08" db="EMBL/GenBank/DDBJ databases">
        <title>Novel sulfate-reducing endosymbionts in the free-living metamonad Anaeramoeba.</title>
        <authorList>
            <person name="Jerlstrom-Hultqvist J."/>
            <person name="Cepicka I."/>
            <person name="Gallot-Lavallee L."/>
            <person name="Salas-Leiva D."/>
            <person name="Curtis B.A."/>
            <person name="Zahonova K."/>
            <person name="Pipaliya S."/>
            <person name="Dacks J."/>
            <person name="Roger A.J."/>
        </authorList>
    </citation>
    <scope>NUCLEOTIDE SEQUENCE</scope>
    <source>
        <strain evidence="7">Schooner1</strain>
    </source>
</reference>
<keyword evidence="7" id="KW-0808">Transferase</keyword>
<dbReference type="PANTHER" id="PTHR44329:SF298">
    <property type="entry name" value="MIXED LINEAGE KINASE DOMAIN-LIKE PROTEIN"/>
    <property type="match status" value="1"/>
</dbReference>
<dbReference type="Gene3D" id="1.10.510.10">
    <property type="entry name" value="Transferase(Phosphotransferase) domain 1"/>
    <property type="match status" value="1"/>
</dbReference>
<dbReference type="InterPro" id="IPR036770">
    <property type="entry name" value="Ankyrin_rpt-contain_sf"/>
</dbReference>
<dbReference type="PROSITE" id="PS50011">
    <property type="entry name" value="PROTEIN_KINASE_DOM"/>
    <property type="match status" value="1"/>
</dbReference>
<gene>
    <name evidence="7" type="ORF">M0813_13914</name>
</gene>
<feature type="repeat" description="ANK" evidence="4">
    <location>
        <begin position="151"/>
        <end position="183"/>
    </location>
</feature>
<dbReference type="PIRSF" id="PIRSF000654">
    <property type="entry name" value="Integrin-linked_kinase"/>
    <property type="match status" value="1"/>
</dbReference>
<dbReference type="InterPro" id="IPR051681">
    <property type="entry name" value="Ser/Thr_Kinases-Pseudokinases"/>
</dbReference>
<feature type="compositionally biased region" description="Low complexity" evidence="5">
    <location>
        <begin position="316"/>
        <end position="326"/>
    </location>
</feature>
<evidence type="ECO:0000256" key="2">
    <source>
        <dbReference type="ARBA" id="ARBA00022741"/>
    </source>
</evidence>
<evidence type="ECO:0000256" key="4">
    <source>
        <dbReference type="PROSITE-ProRule" id="PRU00023"/>
    </source>
</evidence>
<accession>A0ABQ8Z7Q0</accession>
<dbReference type="Pfam" id="PF00069">
    <property type="entry name" value="Pkinase"/>
    <property type="match status" value="1"/>
</dbReference>
<dbReference type="InterPro" id="IPR001245">
    <property type="entry name" value="Ser-Thr/Tyr_kinase_cat_dom"/>
</dbReference>
<comment type="caution">
    <text evidence="7">The sequence shown here is derived from an EMBL/GenBank/DDBJ whole genome shotgun (WGS) entry which is preliminary data.</text>
</comment>
<dbReference type="Proteomes" id="UP001150062">
    <property type="component" value="Unassembled WGS sequence"/>
</dbReference>
<dbReference type="EMBL" id="JAOAOG010000040">
    <property type="protein sequence ID" value="KAJ6252704.1"/>
    <property type="molecule type" value="Genomic_DNA"/>
</dbReference>
<evidence type="ECO:0000313" key="8">
    <source>
        <dbReference type="Proteomes" id="UP001150062"/>
    </source>
</evidence>
<keyword evidence="3" id="KW-0067">ATP-binding</keyword>
<dbReference type="SMART" id="SM00248">
    <property type="entry name" value="ANK"/>
    <property type="match status" value="5"/>
</dbReference>
<keyword evidence="4" id="KW-0040">ANK repeat</keyword>
<dbReference type="Gene3D" id="1.25.40.20">
    <property type="entry name" value="Ankyrin repeat-containing domain"/>
    <property type="match status" value="1"/>
</dbReference>
<name>A0ABQ8Z7Q0_9EUKA</name>
<evidence type="ECO:0000259" key="6">
    <source>
        <dbReference type="PROSITE" id="PS50011"/>
    </source>
</evidence>
<organism evidence="7 8">
    <name type="scientific">Anaeramoeba flamelloides</name>
    <dbReference type="NCBI Taxonomy" id="1746091"/>
    <lineage>
        <taxon>Eukaryota</taxon>
        <taxon>Metamonada</taxon>
        <taxon>Anaeramoebidae</taxon>
        <taxon>Anaeramoeba</taxon>
    </lineage>
</organism>
<feature type="compositionally biased region" description="Basic and acidic residues" evidence="5">
    <location>
        <begin position="339"/>
        <end position="363"/>
    </location>
</feature>
<keyword evidence="7" id="KW-0418">Kinase</keyword>
<proteinExistence type="inferred from homology"/>
<dbReference type="InterPro" id="IPR000719">
    <property type="entry name" value="Prot_kinase_dom"/>
</dbReference>
<dbReference type="PROSITE" id="PS00108">
    <property type="entry name" value="PROTEIN_KINASE_ST"/>
    <property type="match status" value="1"/>
</dbReference>
<dbReference type="PROSITE" id="PS50088">
    <property type="entry name" value="ANK_REPEAT"/>
    <property type="match status" value="3"/>
</dbReference>
<dbReference type="GO" id="GO:0016301">
    <property type="term" value="F:kinase activity"/>
    <property type="evidence" value="ECO:0007669"/>
    <property type="project" value="UniProtKB-KW"/>
</dbReference>
<dbReference type="Pfam" id="PF07714">
    <property type="entry name" value="PK_Tyr_Ser-Thr"/>
    <property type="match status" value="1"/>
</dbReference>
<feature type="repeat" description="ANK" evidence="4">
    <location>
        <begin position="41"/>
        <end position="73"/>
    </location>
</feature>
<dbReference type="InterPro" id="IPR002110">
    <property type="entry name" value="Ankyrin_rpt"/>
</dbReference>
<evidence type="ECO:0000256" key="1">
    <source>
        <dbReference type="ARBA" id="ARBA00005843"/>
    </source>
</evidence>
<evidence type="ECO:0000313" key="7">
    <source>
        <dbReference type="EMBL" id="KAJ6252704.1"/>
    </source>
</evidence>
<dbReference type="PANTHER" id="PTHR44329">
    <property type="entry name" value="SERINE/THREONINE-PROTEIN KINASE TNNI3K-RELATED"/>
    <property type="match status" value="1"/>
</dbReference>
<keyword evidence="2" id="KW-0547">Nucleotide-binding</keyword>
<feature type="region of interest" description="Disordered" evidence="5">
    <location>
        <begin position="316"/>
        <end position="363"/>
    </location>
</feature>
<dbReference type="SUPFAM" id="SSF56112">
    <property type="entry name" value="Protein kinase-like (PK-like)"/>
    <property type="match status" value="1"/>
</dbReference>
<dbReference type="SUPFAM" id="SSF48403">
    <property type="entry name" value="Ankyrin repeat"/>
    <property type="match status" value="1"/>
</dbReference>
<evidence type="ECO:0000256" key="3">
    <source>
        <dbReference type="ARBA" id="ARBA00022840"/>
    </source>
</evidence>
<sequence>MENDFLDQEIHETISNGDLEKLKEIIQKNSLSVNKKLDSFNGSSLLHVAIEFLNHKIVEYLLSKGSCPSQFDLNGESTLHLICSKYCKSKIEQSQQILTLLLKNGSKINQRVSDLENGETPLFLAVDTGNYHFVEILIVNGADLNMRCCDEQITVLHIAAQECSKRFIVSLLRYGADPLIKDQKGLMPYEHIVEENNINKSVLEEYTKMFADYSPACFINFLNPYETIVENNSQYSIDFEHLSDLVLVSEGAYGVVYKGKFKNKMDVAVKRFKNSNTPNNKSLMIREIAISCTCDHPNINKMHGFFNYASKDTNNPIKNGKINGNQKEMEIEKEDEEESAKNKNKDNNENAHKNEKGNEIEREKKSEEYWVVTQWMYTDLHNFLYRRNSNTTQVNNGNSSFNKPRKMPQLNNEIVYQIIKGVAEGMRYLHYQKKIVHRDLKPSNILLDLDNNPKIIDFGLSKFETQVPSNTISQKDRISLRRAMTLNRGTKTYMAPEMRYNQDNSRNSDYSFPVDVYSFGLIIWEIVMRKPPIEVSFYSSQNTQIPTMFIPSQNQCPSFLVDLLLKCLSYDPNTRPKFQEICTILENNKNNIK</sequence>
<dbReference type="SMART" id="SM00220">
    <property type="entry name" value="S_TKc"/>
    <property type="match status" value="1"/>
</dbReference>
<evidence type="ECO:0000256" key="5">
    <source>
        <dbReference type="SAM" id="MobiDB-lite"/>
    </source>
</evidence>
<dbReference type="InterPro" id="IPR011009">
    <property type="entry name" value="Kinase-like_dom_sf"/>
</dbReference>
<dbReference type="InterPro" id="IPR008271">
    <property type="entry name" value="Ser/Thr_kinase_AS"/>
</dbReference>
<feature type="repeat" description="ANK" evidence="4">
    <location>
        <begin position="117"/>
        <end position="149"/>
    </location>
</feature>
<dbReference type="Gene3D" id="3.30.200.20">
    <property type="entry name" value="Phosphorylase Kinase, domain 1"/>
    <property type="match status" value="1"/>
</dbReference>
<feature type="domain" description="Protein kinase" evidence="6">
    <location>
        <begin position="242"/>
        <end position="593"/>
    </location>
</feature>
<dbReference type="PROSITE" id="PS50297">
    <property type="entry name" value="ANK_REP_REGION"/>
    <property type="match status" value="2"/>
</dbReference>
<dbReference type="Pfam" id="PF12796">
    <property type="entry name" value="Ank_2"/>
    <property type="match status" value="1"/>
</dbReference>
<protein>
    <submittedName>
        <fullName evidence="7">Serine/threonine-protein kinase tnni3k-related</fullName>
    </submittedName>
</protein>
<comment type="similarity">
    <text evidence="1">Belongs to the protein kinase superfamily. TKL Ser/Thr protein kinase family.</text>
</comment>